<dbReference type="Proteomes" id="UP000266677">
    <property type="component" value="Unassembled WGS sequence"/>
</dbReference>
<proteinExistence type="predicted"/>
<dbReference type="Pfam" id="PF09995">
    <property type="entry name" value="MPAB_Lcp_cat"/>
    <property type="match status" value="1"/>
</dbReference>
<dbReference type="PANTHER" id="PTHR36151:SF3">
    <property type="entry name" value="ER-BOUND OXYGENASE MPAB_MPAB'_RUBBER OXYGENASE CATALYTIC DOMAIN-CONTAINING PROTEIN"/>
    <property type="match status" value="1"/>
</dbReference>
<dbReference type="GO" id="GO:0016491">
    <property type="term" value="F:oxidoreductase activity"/>
    <property type="evidence" value="ECO:0007669"/>
    <property type="project" value="InterPro"/>
</dbReference>
<reference evidence="2 3" key="1">
    <citation type="submission" date="2018-09" db="EMBL/GenBank/DDBJ databases">
        <title>YIM PH21274 draft genome.</title>
        <authorList>
            <person name="Miao C."/>
        </authorList>
    </citation>
    <scope>NUCLEOTIDE SEQUENCE [LARGE SCALE GENOMIC DNA]</scope>
    <source>
        <strain evidence="2 3">YIM PH 21724</strain>
    </source>
</reference>
<protein>
    <submittedName>
        <fullName evidence="2">DUF2236 domain-containing protein</fullName>
    </submittedName>
</protein>
<keyword evidence="3" id="KW-1185">Reference proteome</keyword>
<organism evidence="2 3">
    <name type="scientific">Nocardia panacis</name>
    <dbReference type="NCBI Taxonomy" id="2340916"/>
    <lineage>
        <taxon>Bacteria</taxon>
        <taxon>Bacillati</taxon>
        <taxon>Actinomycetota</taxon>
        <taxon>Actinomycetes</taxon>
        <taxon>Mycobacteriales</taxon>
        <taxon>Nocardiaceae</taxon>
        <taxon>Nocardia</taxon>
    </lineage>
</organism>
<gene>
    <name evidence="2" type="ORF">D5S18_17175</name>
</gene>
<dbReference type="OrthoDB" id="108890at2"/>
<dbReference type="AlphaFoldDB" id="A0A3A4KM46"/>
<sequence length="361" mass="40543">MVGVARIFGRPVAQQYAPAADEGFFGPGSATWKVWSYPTSMAVGFVRAVTIEQLNPHLNAAVEATGDVRERTRTRYERTMRYFALIAFGDTASAAKVADVLVKVHSKVIGTDPVTGGRYDANDPAAQLWIHMTAWHSILYCYEVYGPGGLSDAEERRYWAECARAAECQTIDPVDVPRSRAEVVDYFAAWRPRLAASEAAQSMTAYILRSDFIFPAALPWWTKPVRTVVGRLVGRAVIATYPRYQRKMFGLRQSAAEQVLLRFALRRLFAFLARDPVRHIRVARFFIPDTVSVLAPAILGIEARTPVMMTPREAQARYGFDRPALAHPDLRREQEQRVFERGLAPSEEGLVESERYIGGRE</sequence>
<dbReference type="PANTHER" id="PTHR36151">
    <property type="entry name" value="BLR2777 PROTEIN"/>
    <property type="match status" value="1"/>
</dbReference>
<feature type="domain" description="ER-bound oxygenase mpaB/mpaB'/Rubber oxygenase catalytic" evidence="1">
    <location>
        <begin position="32"/>
        <end position="269"/>
    </location>
</feature>
<evidence type="ECO:0000313" key="3">
    <source>
        <dbReference type="Proteomes" id="UP000266677"/>
    </source>
</evidence>
<comment type="caution">
    <text evidence="2">The sequence shown here is derived from an EMBL/GenBank/DDBJ whole genome shotgun (WGS) entry which is preliminary data.</text>
</comment>
<name>A0A3A4KM46_9NOCA</name>
<dbReference type="RefSeq" id="WP_120041980.1">
    <property type="nucleotide sequence ID" value="NZ_QZFU01000019.1"/>
</dbReference>
<dbReference type="EMBL" id="QZFU01000019">
    <property type="protein sequence ID" value="RJO75106.1"/>
    <property type="molecule type" value="Genomic_DNA"/>
</dbReference>
<evidence type="ECO:0000259" key="1">
    <source>
        <dbReference type="Pfam" id="PF09995"/>
    </source>
</evidence>
<accession>A0A3A4KM46</accession>
<dbReference type="InterPro" id="IPR018713">
    <property type="entry name" value="MPAB/Lcp_cat_dom"/>
</dbReference>
<evidence type="ECO:0000313" key="2">
    <source>
        <dbReference type="EMBL" id="RJO75106.1"/>
    </source>
</evidence>